<dbReference type="PANTHER" id="PTHR21087">
    <property type="entry name" value="SHIKIMATE KINASE"/>
    <property type="match status" value="1"/>
</dbReference>
<evidence type="ECO:0000313" key="2">
    <source>
        <dbReference type="EMBL" id="GHP10669.1"/>
    </source>
</evidence>
<reference evidence="2" key="1">
    <citation type="submission" date="2020-10" db="EMBL/GenBank/DDBJ databases">
        <title>Unveiling of a novel bifunctional photoreceptor, Dualchrome1, isolated from a cosmopolitan green alga.</title>
        <authorList>
            <person name="Suzuki S."/>
            <person name="Kawachi M."/>
        </authorList>
    </citation>
    <scope>NUCLEOTIDE SEQUENCE</scope>
    <source>
        <strain evidence="2">NIES 2893</strain>
    </source>
</reference>
<dbReference type="AlphaFoldDB" id="A0A830I0U3"/>
<dbReference type="GO" id="GO:0004765">
    <property type="term" value="F:shikimate kinase activity"/>
    <property type="evidence" value="ECO:0007669"/>
    <property type="project" value="TreeGrafter"/>
</dbReference>
<evidence type="ECO:0000256" key="1">
    <source>
        <dbReference type="SAM" id="MobiDB-lite"/>
    </source>
</evidence>
<accession>A0A830I0U3</accession>
<feature type="region of interest" description="Disordered" evidence="1">
    <location>
        <begin position="31"/>
        <end position="52"/>
    </location>
</feature>
<protein>
    <submittedName>
        <fullName evidence="2">Uncharacterized protein</fullName>
    </submittedName>
</protein>
<organism evidence="2 3">
    <name type="scientific">Pycnococcus provasolii</name>
    <dbReference type="NCBI Taxonomy" id="41880"/>
    <lineage>
        <taxon>Eukaryota</taxon>
        <taxon>Viridiplantae</taxon>
        <taxon>Chlorophyta</taxon>
        <taxon>Pseudoscourfieldiophyceae</taxon>
        <taxon>Pseudoscourfieldiales</taxon>
        <taxon>Pycnococcaceae</taxon>
        <taxon>Pycnococcus</taxon>
    </lineage>
</organism>
<keyword evidence="3" id="KW-1185">Reference proteome</keyword>
<comment type="caution">
    <text evidence="2">The sequence shown here is derived from an EMBL/GenBank/DDBJ whole genome shotgun (WGS) entry which is preliminary data.</text>
</comment>
<gene>
    <name evidence="2" type="ORF">PPROV_000940000</name>
</gene>
<dbReference type="Proteomes" id="UP000660262">
    <property type="component" value="Unassembled WGS sequence"/>
</dbReference>
<dbReference type="GO" id="GO:0005829">
    <property type="term" value="C:cytosol"/>
    <property type="evidence" value="ECO:0007669"/>
    <property type="project" value="TreeGrafter"/>
</dbReference>
<dbReference type="PANTHER" id="PTHR21087:SF23">
    <property type="entry name" value="INACTIVE SHIKIMATE KINASE LIKE 2, CHLOROPLASTIC-RELATED"/>
    <property type="match status" value="1"/>
</dbReference>
<sequence>MAHCAHSRLASYSHNTRTALVLRKRAAKTRAASKGFADGRTNTTPGEKAQTPSLGKLLNGCPLFFVGDDTEVNERVAEAFAEQLRGYTPLSTSKVVGEMNGVEDGDAVARDEGEDAAALAEAAVLETASTFVRTAVACRGGGGGAAARGACWRHIHGGIGVWLDGRDGKPQANRKVLPQDEAYSLAEVKVVFEACTDVEVTTQSIVPKVEEALIALTTNFERESEKKGMPDGQRSLAAKKLLYVKLGARGDWPEIQPPEWQPE</sequence>
<dbReference type="EMBL" id="BNJQ01000030">
    <property type="protein sequence ID" value="GHP10669.1"/>
    <property type="molecule type" value="Genomic_DNA"/>
</dbReference>
<proteinExistence type="predicted"/>
<evidence type="ECO:0000313" key="3">
    <source>
        <dbReference type="Proteomes" id="UP000660262"/>
    </source>
</evidence>
<name>A0A830I0U3_9CHLO</name>
<feature type="compositionally biased region" description="Polar residues" evidence="1">
    <location>
        <begin position="40"/>
        <end position="52"/>
    </location>
</feature>